<name>A0A8S4C355_9ACAR</name>
<evidence type="ECO:0000313" key="1">
    <source>
        <dbReference type="EMBL" id="CAG7599861.1"/>
    </source>
</evidence>
<dbReference type="AlphaFoldDB" id="A0A8S4C355"/>
<accession>A0A8S4C355</accession>
<reference evidence="1" key="1">
    <citation type="submission" date="2021-06" db="EMBL/GenBank/DDBJ databases">
        <authorList>
            <person name="Nardi T."/>
            <person name="Nardi T."/>
        </authorList>
    </citation>
    <scope>NUCLEOTIDE SEQUENCE</scope>
</reference>
<dbReference type="EMBL" id="CAJVAF010000348">
    <property type="protein sequence ID" value="CAG7599861.1"/>
    <property type="molecule type" value="Genomic_DNA"/>
</dbReference>
<evidence type="ECO:0000313" key="2">
    <source>
        <dbReference type="Proteomes" id="UP000837675"/>
    </source>
</evidence>
<sequence>MVLTDIKLTIGKEVTKYVGNDKFDLDLCKSYDHYHGLYNVRNPVKF</sequence>
<gene>
    <name evidence="1" type="ORF">MHYMCMPASI_01134</name>
</gene>
<keyword evidence="2" id="KW-1185">Reference proteome</keyword>
<proteinExistence type="predicted"/>
<comment type="caution">
    <text evidence="1">The sequence shown here is derived from an EMBL/GenBank/DDBJ whole genome shotgun (WGS) entry which is preliminary data.</text>
</comment>
<dbReference type="Proteomes" id="UP000837675">
    <property type="component" value="Unassembled WGS sequence"/>
</dbReference>
<protein>
    <submittedName>
        <fullName evidence="1">Uncharacterized protein</fullName>
    </submittedName>
</protein>
<organism evidence="1 2">
    <name type="scientific">Hyalomma marginatum</name>
    <dbReference type="NCBI Taxonomy" id="34627"/>
    <lineage>
        <taxon>Eukaryota</taxon>
        <taxon>Metazoa</taxon>
        <taxon>Ecdysozoa</taxon>
        <taxon>Arthropoda</taxon>
        <taxon>Chelicerata</taxon>
        <taxon>Arachnida</taxon>
        <taxon>Acari</taxon>
        <taxon>Parasitiformes</taxon>
        <taxon>Ixodida</taxon>
        <taxon>Ixodoidea</taxon>
        <taxon>Ixodidae</taxon>
        <taxon>Hyalomminae</taxon>
        <taxon>Hyalomma</taxon>
    </lineage>
</organism>